<proteinExistence type="predicted"/>
<feature type="region of interest" description="Disordered" evidence="1">
    <location>
        <begin position="1"/>
        <end position="31"/>
    </location>
</feature>
<feature type="region of interest" description="Disordered" evidence="1">
    <location>
        <begin position="57"/>
        <end position="114"/>
    </location>
</feature>
<reference evidence="2 3" key="1">
    <citation type="submission" date="2016-12" db="EMBL/GenBank/DDBJ databases">
        <title>The genomes of Aspergillus section Nigri reveals drivers in fungal speciation.</title>
        <authorList>
            <consortium name="DOE Joint Genome Institute"/>
            <person name="Vesth T.C."/>
            <person name="Nybo J."/>
            <person name="Theobald S."/>
            <person name="Brandl J."/>
            <person name="Frisvad J.C."/>
            <person name="Nielsen K.F."/>
            <person name="Lyhne E.K."/>
            <person name="Kogle M.E."/>
            <person name="Kuo A."/>
            <person name="Riley R."/>
            <person name="Clum A."/>
            <person name="Nolan M."/>
            <person name="Lipzen A."/>
            <person name="Salamov A."/>
            <person name="Henrissat B."/>
            <person name="Wiebenga A."/>
            <person name="De Vries R.P."/>
            <person name="Grigoriev I.V."/>
            <person name="Mortensen U.H."/>
            <person name="Andersen M.R."/>
            <person name="Baker S.E."/>
        </authorList>
    </citation>
    <scope>NUCLEOTIDE SEQUENCE [LARGE SCALE GENOMIC DNA]</scope>
    <source>
        <strain evidence="2 3">JOP 1030-1</strain>
    </source>
</reference>
<evidence type="ECO:0000256" key="1">
    <source>
        <dbReference type="SAM" id="MobiDB-lite"/>
    </source>
</evidence>
<organism evidence="2 3">
    <name type="scientific">Aspergillus saccharolyticus JOP 1030-1</name>
    <dbReference type="NCBI Taxonomy" id="1450539"/>
    <lineage>
        <taxon>Eukaryota</taxon>
        <taxon>Fungi</taxon>
        <taxon>Dikarya</taxon>
        <taxon>Ascomycota</taxon>
        <taxon>Pezizomycotina</taxon>
        <taxon>Eurotiomycetes</taxon>
        <taxon>Eurotiomycetidae</taxon>
        <taxon>Eurotiales</taxon>
        <taxon>Aspergillaceae</taxon>
        <taxon>Aspergillus</taxon>
        <taxon>Aspergillus subgen. Circumdati</taxon>
    </lineage>
</organism>
<evidence type="ECO:0000313" key="3">
    <source>
        <dbReference type="Proteomes" id="UP000248349"/>
    </source>
</evidence>
<dbReference type="EMBL" id="KZ821238">
    <property type="protein sequence ID" value="PYH44276.1"/>
    <property type="molecule type" value="Genomic_DNA"/>
</dbReference>
<dbReference type="GeneID" id="37081409"/>
<protein>
    <submittedName>
        <fullName evidence="2">Uncharacterized protein</fullName>
    </submittedName>
</protein>
<accession>A0A318ZAB3</accession>
<feature type="compositionally biased region" description="Polar residues" evidence="1">
    <location>
        <begin position="1"/>
        <end position="10"/>
    </location>
</feature>
<evidence type="ECO:0000313" key="2">
    <source>
        <dbReference type="EMBL" id="PYH44276.1"/>
    </source>
</evidence>
<dbReference type="AlphaFoldDB" id="A0A318ZAB3"/>
<keyword evidence="3" id="KW-1185">Reference proteome</keyword>
<dbReference type="RefSeq" id="XP_025430258.1">
    <property type="nucleotide sequence ID" value="XM_025580180.1"/>
</dbReference>
<dbReference type="Proteomes" id="UP000248349">
    <property type="component" value="Unassembled WGS sequence"/>
</dbReference>
<name>A0A318ZAB3_9EURO</name>
<sequence length="114" mass="12116">MSYTVYTDPQTGGPPPRARTEGGQGGGRPRGGMFVRLILNRNVFVVMYIIQPTLRDRGVGARARPSYTHCRLDKPGTGNSGGENPQKPHSFNSKGAMTGTGGGGSRRGRGKDRG</sequence>
<gene>
    <name evidence="2" type="ORF">BP01DRAFT_86352</name>
</gene>